<dbReference type="AlphaFoldDB" id="A0A919EQ13"/>
<feature type="repeat" description="TPR" evidence="1">
    <location>
        <begin position="442"/>
        <end position="475"/>
    </location>
</feature>
<dbReference type="InterPro" id="IPR019734">
    <property type="entry name" value="TPR_rpt"/>
</dbReference>
<evidence type="ECO:0000313" key="4">
    <source>
        <dbReference type="EMBL" id="GHG06092.1"/>
    </source>
</evidence>
<dbReference type="PANTHER" id="PTHR46825:SF9">
    <property type="entry name" value="BETA-LACTAMASE-RELATED DOMAIN-CONTAINING PROTEIN"/>
    <property type="match status" value="1"/>
</dbReference>
<name>A0A919EQ13_9GAMM</name>
<feature type="chain" id="PRO_5036949655" description="Beta-lactamase-related domain-containing protein" evidence="2">
    <location>
        <begin position="31"/>
        <end position="491"/>
    </location>
</feature>
<dbReference type="InterPro" id="IPR012338">
    <property type="entry name" value="Beta-lactam/transpept-like"/>
</dbReference>
<protein>
    <recommendedName>
        <fullName evidence="3">Beta-lactamase-related domain-containing protein</fullName>
    </recommendedName>
</protein>
<reference evidence="4" key="1">
    <citation type="journal article" date="2014" name="Int. J. Syst. Evol. Microbiol.">
        <title>Complete genome sequence of Corynebacterium casei LMG S-19264T (=DSM 44701T), isolated from a smear-ripened cheese.</title>
        <authorList>
            <consortium name="US DOE Joint Genome Institute (JGI-PGF)"/>
            <person name="Walter F."/>
            <person name="Albersmeier A."/>
            <person name="Kalinowski J."/>
            <person name="Ruckert C."/>
        </authorList>
    </citation>
    <scope>NUCLEOTIDE SEQUENCE</scope>
    <source>
        <strain evidence="4">KCTC 42731</strain>
    </source>
</reference>
<proteinExistence type="predicted"/>
<dbReference type="PROSITE" id="PS00146">
    <property type="entry name" value="BETA_LACTAMASE_A"/>
    <property type="match status" value="1"/>
</dbReference>
<evidence type="ECO:0000256" key="1">
    <source>
        <dbReference type="PROSITE-ProRule" id="PRU00339"/>
    </source>
</evidence>
<dbReference type="SUPFAM" id="SSF56601">
    <property type="entry name" value="beta-lactamase/transpeptidase-like"/>
    <property type="match status" value="1"/>
</dbReference>
<dbReference type="Proteomes" id="UP000623842">
    <property type="component" value="Unassembled WGS sequence"/>
</dbReference>
<dbReference type="InterPro" id="IPR050491">
    <property type="entry name" value="AmpC-like"/>
</dbReference>
<organism evidence="4 5">
    <name type="scientific">Thalassotalea marina</name>
    <dbReference type="NCBI Taxonomy" id="1673741"/>
    <lineage>
        <taxon>Bacteria</taxon>
        <taxon>Pseudomonadati</taxon>
        <taxon>Pseudomonadota</taxon>
        <taxon>Gammaproteobacteria</taxon>
        <taxon>Alteromonadales</taxon>
        <taxon>Colwelliaceae</taxon>
        <taxon>Thalassotalea</taxon>
    </lineage>
</organism>
<dbReference type="InterPro" id="IPR023650">
    <property type="entry name" value="Beta-lactam_class-A_AS"/>
</dbReference>
<keyword evidence="2" id="KW-0732">Signal</keyword>
<accession>A0A919EQ13</accession>
<evidence type="ECO:0000313" key="5">
    <source>
        <dbReference type="Proteomes" id="UP000623842"/>
    </source>
</evidence>
<keyword evidence="1" id="KW-0802">TPR repeat</keyword>
<dbReference type="EMBL" id="BNCK01000012">
    <property type="protein sequence ID" value="GHG06092.1"/>
    <property type="molecule type" value="Genomic_DNA"/>
</dbReference>
<feature type="domain" description="Beta-lactamase-related" evidence="3">
    <location>
        <begin position="52"/>
        <end position="352"/>
    </location>
</feature>
<evidence type="ECO:0000259" key="3">
    <source>
        <dbReference type="Pfam" id="PF00144"/>
    </source>
</evidence>
<dbReference type="RefSeq" id="WP_189774313.1">
    <property type="nucleotide sequence ID" value="NZ_BNCK01000012.1"/>
</dbReference>
<feature type="signal peptide" evidence="2">
    <location>
        <begin position="1"/>
        <end position="30"/>
    </location>
</feature>
<dbReference type="InterPro" id="IPR011990">
    <property type="entry name" value="TPR-like_helical_dom_sf"/>
</dbReference>
<dbReference type="PROSITE" id="PS50005">
    <property type="entry name" value="TPR"/>
    <property type="match status" value="1"/>
</dbReference>
<dbReference type="Gene3D" id="1.25.40.10">
    <property type="entry name" value="Tetratricopeptide repeat domain"/>
    <property type="match status" value="1"/>
</dbReference>
<dbReference type="InterPro" id="IPR001466">
    <property type="entry name" value="Beta-lactam-related"/>
</dbReference>
<dbReference type="Pfam" id="PF00144">
    <property type="entry name" value="Beta-lactamase"/>
    <property type="match status" value="1"/>
</dbReference>
<dbReference type="PANTHER" id="PTHR46825">
    <property type="entry name" value="D-ALANYL-D-ALANINE-CARBOXYPEPTIDASE/ENDOPEPTIDASE AMPH"/>
    <property type="match status" value="1"/>
</dbReference>
<comment type="caution">
    <text evidence="4">The sequence shown here is derived from an EMBL/GenBank/DDBJ whole genome shotgun (WGS) entry which is preliminary data.</text>
</comment>
<gene>
    <name evidence="4" type="ORF">GCM10017161_39630</name>
</gene>
<reference evidence="4" key="2">
    <citation type="submission" date="2020-09" db="EMBL/GenBank/DDBJ databases">
        <authorList>
            <person name="Sun Q."/>
            <person name="Kim S."/>
        </authorList>
    </citation>
    <scope>NUCLEOTIDE SEQUENCE</scope>
    <source>
        <strain evidence="4">KCTC 42731</strain>
    </source>
</reference>
<keyword evidence="5" id="KW-1185">Reference proteome</keyword>
<sequence>MKLFRQSKQQFFSRMLTVSLLMLISSSLYASPLTTEQRIDDLLQGYFSLNQFNGVALVAHHDKVLLHKGFGYANFEWDVKHVTTGQFKIASVTKQFTALLILQLVEQNKLQLDQTISHYLPSYRQDTGNKITIRQLLNHTSGLGNFFHLQEYQATEARNPYSREEFIQIFCSEDLLFEPGTKFRYSNAGYTILGHLIEQITGKTYQQVLQENIFNPAGMTKSGFNNQQQVVKQRVEGYERTLNSFKRPTHVDMSVPYSAGAIYSTSHDLQLWHQALQKNLLLSKALTKVLYQVSAHRNYAAGWLVDDVKTNNNLTYTKVHHGGGIQGFNASIARILEDDLLVVLLNNTGGAPMTEMTNNIINIVYNMPVNEPKLRFSQQLFQQISKNGLEQAKAWYLSQVSQDNGFSERGLNNFGYELIEAGEIEAAITFFEINSKAHPKSANVYHSLAEAYEQKAELALALTNYQLALNLTTDDKSALINKIKQLKTQIQ</sequence>
<dbReference type="SUPFAM" id="SSF48452">
    <property type="entry name" value="TPR-like"/>
    <property type="match status" value="1"/>
</dbReference>
<dbReference type="Gene3D" id="3.40.710.10">
    <property type="entry name" value="DD-peptidase/beta-lactamase superfamily"/>
    <property type="match status" value="1"/>
</dbReference>
<evidence type="ECO:0000256" key="2">
    <source>
        <dbReference type="SAM" id="SignalP"/>
    </source>
</evidence>